<dbReference type="InterPro" id="IPR019557">
    <property type="entry name" value="AminoTfrase-like_pln_mobile"/>
</dbReference>
<dbReference type="InterPro" id="IPR044824">
    <property type="entry name" value="MAIN-like"/>
</dbReference>
<reference evidence="3" key="1">
    <citation type="submission" date="2024-10" db="EMBL/GenBank/DDBJ databases">
        <authorList>
            <person name="Ryan C."/>
        </authorList>
    </citation>
    <scope>NUCLEOTIDE SEQUENCE [LARGE SCALE GENOMIC DNA]</scope>
</reference>
<evidence type="ECO:0000259" key="2">
    <source>
        <dbReference type="Pfam" id="PF10536"/>
    </source>
</evidence>
<dbReference type="Pfam" id="PF10536">
    <property type="entry name" value="PMD"/>
    <property type="match status" value="1"/>
</dbReference>
<feature type="domain" description="Aminotransferase-like plant mobile" evidence="2">
    <location>
        <begin position="144"/>
        <end position="507"/>
    </location>
</feature>
<gene>
    <name evidence="3" type="ORF">URODEC1_LOCUS2231</name>
</gene>
<evidence type="ECO:0000256" key="1">
    <source>
        <dbReference type="SAM" id="MobiDB-lite"/>
    </source>
</evidence>
<feature type="compositionally biased region" description="Low complexity" evidence="1">
    <location>
        <begin position="619"/>
        <end position="637"/>
    </location>
</feature>
<dbReference type="AlphaFoldDB" id="A0ABC8VD74"/>
<dbReference type="Proteomes" id="UP001497457">
    <property type="component" value="Chromosome 1b"/>
</dbReference>
<evidence type="ECO:0000313" key="3">
    <source>
        <dbReference type="EMBL" id="CAL4888456.1"/>
    </source>
</evidence>
<proteinExistence type="predicted"/>
<keyword evidence="4" id="KW-1185">Reference proteome</keyword>
<sequence length="739" mass="83325">MNVPSEQEGDVVIEPETYQSRSTTCQASMVDEVRRTEHIYNVEVSDGENGDVPRMSVSLNVGCNLLQASGGLRKMVHHPRYPLLDMFYDKSHRGKLLEERTEVLKPLRIRTHHPLQWDDRYTPYLRRAGFLLLARLVKDGLPKMDNAALTTLVDRWRPETHTFHLPSGEMTITLQDVAMLFGLRIDGRAVTGSCEPAGWRDRVELLFGVCPTDPPEDAKDKKPTGVSSSWLAEHFGVPPLADAHKGVVARYARAWLWHLVAGFLFPDSSRNTMSWMWLPIICQDWENIATFSWGSATLGWLYRQMCDACRRTGENANLGGCAYLLQLWMWEHLPIGRPDRYAHGALPYDNGESVATVGFLWNNILTVHGNPGRRYTDYSNALDCLSAGHVTWEPYNRLEVQEMHLSPLCMMDNEYWRSVCPLICFYIVEYHLPNRVMHQFGMLQHCPPEHNDTRHELHGIDRRKQRGVKDWEQKHLGHVNAWNARAGNRVYGGPVHRDAQFNVYLDWLKENTRLKLHVAIDGHHIEDLPSDSEDVYDEYDYLTRKGRQPERGPLEDYIGQQLGRFANEASQALSVPVGSLEEASVLRGFLQRFQRGCRKMAFKLNCMAPREPPDAGAPSGSHTRSASTTRTSSMTSGRHGRGGALTIGSPLRRGKGAPPQDIMSVESEESSNSEASDPIFGQDEEISPSQLLDAPIPTQGGPPPKKRAQAQVSSNVLPTNLGCPRPKKPCTQIPSHEGK</sequence>
<protein>
    <recommendedName>
        <fullName evidence="2">Aminotransferase-like plant mobile domain-containing protein</fullName>
    </recommendedName>
</protein>
<name>A0ABC8VD74_9POAL</name>
<evidence type="ECO:0000313" key="4">
    <source>
        <dbReference type="Proteomes" id="UP001497457"/>
    </source>
</evidence>
<organism evidence="3 4">
    <name type="scientific">Urochloa decumbens</name>
    <dbReference type="NCBI Taxonomy" id="240449"/>
    <lineage>
        <taxon>Eukaryota</taxon>
        <taxon>Viridiplantae</taxon>
        <taxon>Streptophyta</taxon>
        <taxon>Embryophyta</taxon>
        <taxon>Tracheophyta</taxon>
        <taxon>Spermatophyta</taxon>
        <taxon>Magnoliopsida</taxon>
        <taxon>Liliopsida</taxon>
        <taxon>Poales</taxon>
        <taxon>Poaceae</taxon>
        <taxon>PACMAD clade</taxon>
        <taxon>Panicoideae</taxon>
        <taxon>Panicodae</taxon>
        <taxon>Paniceae</taxon>
        <taxon>Melinidinae</taxon>
        <taxon>Urochloa</taxon>
    </lineage>
</organism>
<dbReference type="EMBL" id="OZ075111">
    <property type="protein sequence ID" value="CAL4888456.1"/>
    <property type="molecule type" value="Genomic_DNA"/>
</dbReference>
<feature type="region of interest" description="Disordered" evidence="1">
    <location>
        <begin position="609"/>
        <end position="739"/>
    </location>
</feature>
<accession>A0ABC8VD74</accession>
<dbReference type="PANTHER" id="PTHR46033">
    <property type="entry name" value="PROTEIN MAIN-LIKE 2"/>
    <property type="match status" value="1"/>
</dbReference>
<dbReference type="PANTHER" id="PTHR46033:SF82">
    <property type="entry name" value="AMINOTRANSFERASE-LIKE PLANT MOBILE DOMAIN-CONTAINING PROTEIN"/>
    <property type="match status" value="1"/>
</dbReference>